<comment type="caution">
    <text evidence="1">The sequence shown here is derived from an EMBL/GenBank/DDBJ whole genome shotgun (WGS) entry which is preliminary data.</text>
</comment>
<reference evidence="1 2" key="1">
    <citation type="submission" date="2021-06" db="EMBL/GenBank/DDBJ databases">
        <title>Caerostris darwini draft genome.</title>
        <authorList>
            <person name="Kono N."/>
            <person name="Arakawa K."/>
        </authorList>
    </citation>
    <scope>NUCLEOTIDE SEQUENCE [LARGE SCALE GENOMIC DNA]</scope>
</reference>
<accession>A0AAV4X3I0</accession>
<evidence type="ECO:0000313" key="2">
    <source>
        <dbReference type="Proteomes" id="UP001054837"/>
    </source>
</evidence>
<evidence type="ECO:0000313" key="1">
    <source>
        <dbReference type="EMBL" id="GIY89079.1"/>
    </source>
</evidence>
<protein>
    <submittedName>
        <fullName evidence="1">Uncharacterized protein</fullName>
    </submittedName>
</protein>
<keyword evidence="2" id="KW-1185">Reference proteome</keyword>
<name>A0AAV4X3I0_9ARAC</name>
<organism evidence="1 2">
    <name type="scientific">Caerostris darwini</name>
    <dbReference type="NCBI Taxonomy" id="1538125"/>
    <lineage>
        <taxon>Eukaryota</taxon>
        <taxon>Metazoa</taxon>
        <taxon>Ecdysozoa</taxon>
        <taxon>Arthropoda</taxon>
        <taxon>Chelicerata</taxon>
        <taxon>Arachnida</taxon>
        <taxon>Araneae</taxon>
        <taxon>Araneomorphae</taxon>
        <taxon>Entelegynae</taxon>
        <taxon>Araneoidea</taxon>
        <taxon>Araneidae</taxon>
        <taxon>Caerostris</taxon>
    </lineage>
</organism>
<dbReference type="EMBL" id="BPLQ01015570">
    <property type="protein sequence ID" value="GIY89079.1"/>
    <property type="molecule type" value="Genomic_DNA"/>
</dbReference>
<dbReference type="AlphaFoldDB" id="A0AAV4X3I0"/>
<gene>
    <name evidence="1" type="ORF">CDAR_268641</name>
</gene>
<dbReference type="Proteomes" id="UP001054837">
    <property type="component" value="Unassembled WGS sequence"/>
</dbReference>
<sequence length="108" mass="12115">MIGGRELSAASFHRRQQVALTFHSVGGGREGWTLAIIVCPNILLSTWMLSSSIEGWSVLLFERISSEREDGESGSLLDLEKNKSISPEVGKPPLWVWLKWELKFIEGM</sequence>
<proteinExistence type="predicted"/>